<evidence type="ECO:0000259" key="1">
    <source>
        <dbReference type="Pfam" id="PF09537"/>
    </source>
</evidence>
<dbReference type="EMBL" id="CP139960">
    <property type="protein sequence ID" value="WQD37519.1"/>
    <property type="molecule type" value="Genomic_DNA"/>
</dbReference>
<dbReference type="Gene3D" id="1.20.1260.10">
    <property type="match status" value="1"/>
</dbReference>
<dbReference type="Proteomes" id="UP001325680">
    <property type="component" value="Chromosome"/>
</dbReference>
<sequence length="154" mass="17035">METGNTNIQVEILNDLIQINNDRIAGYEKAIDGLEEEGNEDLKRLFRHLINNSLDYNETLERQIGLLDGEPALGTSGAGKLYRAWMDFKALVTGGDRAAILGSCITGEETAIRAYKEAIGDGQLTPGLEQLLNLQLAELRQSYQEINALKEVLE</sequence>
<dbReference type="Pfam" id="PF09537">
    <property type="entry name" value="DUF2383"/>
    <property type="match status" value="1"/>
</dbReference>
<evidence type="ECO:0000313" key="3">
    <source>
        <dbReference type="Proteomes" id="UP001325680"/>
    </source>
</evidence>
<reference evidence="2 3" key="1">
    <citation type="submission" date="2023-12" db="EMBL/GenBank/DDBJ databases">
        <title>Genome sequencing and assembly of bacterial species from a model synthetic community.</title>
        <authorList>
            <person name="Hogle S.L."/>
        </authorList>
    </citation>
    <scope>NUCLEOTIDE SEQUENCE [LARGE SCALE GENOMIC DNA]</scope>
    <source>
        <strain evidence="2 3">HAMBI_3031</strain>
    </source>
</reference>
<proteinExistence type="predicted"/>
<accession>A0ABZ0W482</accession>
<organism evidence="2 3">
    <name type="scientific">Niabella yanshanensis</name>
    <dbReference type="NCBI Taxonomy" id="577386"/>
    <lineage>
        <taxon>Bacteria</taxon>
        <taxon>Pseudomonadati</taxon>
        <taxon>Bacteroidota</taxon>
        <taxon>Chitinophagia</taxon>
        <taxon>Chitinophagales</taxon>
        <taxon>Chitinophagaceae</taxon>
        <taxon>Niabella</taxon>
    </lineage>
</organism>
<dbReference type="InterPro" id="IPR012347">
    <property type="entry name" value="Ferritin-like"/>
</dbReference>
<dbReference type="InterPro" id="IPR009078">
    <property type="entry name" value="Ferritin-like_SF"/>
</dbReference>
<dbReference type="NCBIfam" id="TIGR02284">
    <property type="entry name" value="PA2169 family four-helix-bundle protein"/>
    <property type="match status" value="1"/>
</dbReference>
<dbReference type="RefSeq" id="WP_114791698.1">
    <property type="nucleotide sequence ID" value="NZ_CP139960.1"/>
</dbReference>
<keyword evidence="3" id="KW-1185">Reference proteome</keyword>
<protein>
    <submittedName>
        <fullName evidence="2">PA2169 family four-helix-bundle protein</fullName>
    </submittedName>
</protein>
<dbReference type="InterPro" id="IPR019052">
    <property type="entry name" value="DUF2383"/>
</dbReference>
<name>A0ABZ0W482_9BACT</name>
<feature type="domain" description="DUF2383" evidence="1">
    <location>
        <begin position="10"/>
        <end position="120"/>
    </location>
</feature>
<dbReference type="SUPFAM" id="SSF47240">
    <property type="entry name" value="Ferritin-like"/>
    <property type="match status" value="1"/>
</dbReference>
<dbReference type="InterPro" id="IPR011971">
    <property type="entry name" value="CHP02284"/>
</dbReference>
<gene>
    <name evidence="2" type="ORF">U0035_17755</name>
</gene>
<evidence type="ECO:0000313" key="2">
    <source>
        <dbReference type="EMBL" id="WQD37519.1"/>
    </source>
</evidence>